<sequence>MSLFPSTSFSWFARALHCTAPLPSLSATASLNALATSTPSKASSSSSLLGTCTQTFFAAIRWALSPSSFCRWQQHERQPELQGLHQGIPAAVGHEATHRTGWPRSLSGGLSRCSPVPPPPGAFVEARRECVGLALESLNKMAGWRAPGRRPPVSASSLWLAAAARSRRKRVVSFCFRRISFI</sequence>
<name>A0AAV8RWU6_ENSVE</name>
<accession>A0AAV8RWU6</accession>
<evidence type="ECO:0000313" key="1">
    <source>
        <dbReference type="EMBL" id="KAJ8511625.1"/>
    </source>
</evidence>
<evidence type="ECO:0008006" key="3">
    <source>
        <dbReference type="Google" id="ProtNLM"/>
    </source>
</evidence>
<protein>
    <recommendedName>
        <fullName evidence="3">Secreted protein</fullName>
    </recommendedName>
</protein>
<dbReference type="Proteomes" id="UP001222027">
    <property type="component" value="Unassembled WGS sequence"/>
</dbReference>
<dbReference type="EMBL" id="JAQQAF010000001">
    <property type="protein sequence ID" value="KAJ8511625.1"/>
    <property type="molecule type" value="Genomic_DNA"/>
</dbReference>
<gene>
    <name evidence="1" type="ORF">OPV22_002059</name>
</gene>
<evidence type="ECO:0000313" key="2">
    <source>
        <dbReference type="Proteomes" id="UP001222027"/>
    </source>
</evidence>
<comment type="caution">
    <text evidence="1">The sequence shown here is derived from an EMBL/GenBank/DDBJ whole genome shotgun (WGS) entry which is preliminary data.</text>
</comment>
<dbReference type="AlphaFoldDB" id="A0AAV8RWU6"/>
<keyword evidence="2" id="KW-1185">Reference proteome</keyword>
<proteinExistence type="predicted"/>
<organism evidence="1 2">
    <name type="scientific">Ensete ventricosum</name>
    <name type="common">Abyssinian banana</name>
    <name type="synonym">Musa ensete</name>
    <dbReference type="NCBI Taxonomy" id="4639"/>
    <lineage>
        <taxon>Eukaryota</taxon>
        <taxon>Viridiplantae</taxon>
        <taxon>Streptophyta</taxon>
        <taxon>Embryophyta</taxon>
        <taxon>Tracheophyta</taxon>
        <taxon>Spermatophyta</taxon>
        <taxon>Magnoliopsida</taxon>
        <taxon>Liliopsida</taxon>
        <taxon>Zingiberales</taxon>
        <taxon>Musaceae</taxon>
        <taxon>Ensete</taxon>
    </lineage>
</organism>
<reference evidence="1 2" key="1">
    <citation type="submission" date="2022-12" db="EMBL/GenBank/DDBJ databases">
        <title>Chromosome-scale assembly of the Ensete ventricosum genome.</title>
        <authorList>
            <person name="Dussert Y."/>
            <person name="Stocks J."/>
            <person name="Wendawek A."/>
            <person name="Woldeyes F."/>
            <person name="Nichols R.A."/>
            <person name="Borrell J.S."/>
        </authorList>
    </citation>
    <scope>NUCLEOTIDE SEQUENCE [LARGE SCALE GENOMIC DNA]</scope>
    <source>
        <strain evidence="2">cv. Maze</strain>
        <tissue evidence="1">Seeds</tissue>
    </source>
</reference>